<name>A0A151SRD0_CAJCA</name>
<sequence>PDIMCIICFCACFQFDPKYSYLKAVKHIFIYLTGKPNLSLFYEKNKDFRIARYCDANYVDDKVEIKSTTGGCHFLSPCFIY</sequence>
<gene>
    <name evidence="1" type="ORF">KK1_003570</name>
</gene>
<dbReference type="PANTHER" id="PTHR11439:SF463">
    <property type="entry name" value="REVERSE TRANSCRIPTASE TY1_COPIA-TYPE DOMAIN-CONTAINING PROTEIN"/>
    <property type="match status" value="1"/>
</dbReference>
<dbReference type="Proteomes" id="UP000075243">
    <property type="component" value="Chromosome 11"/>
</dbReference>
<evidence type="ECO:0008006" key="3">
    <source>
        <dbReference type="Google" id="ProtNLM"/>
    </source>
</evidence>
<evidence type="ECO:0000313" key="1">
    <source>
        <dbReference type="EMBL" id="KYP57311.1"/>
    </source>
</evidence>
<dbReference type="AlphaFoldDB" id="A0A151SRD0"/>
<organism evidence="1 2">
    <name type="scientific">Cajanus cajan</name>
    <name type="common">Pigeon pea</name>
    <name type="synonym">Cajanus indicus</name>
    <dbReference type="NCBI Taxonomy" id="3821"/>
    <lineage>
        <taxon>Eukaryota</taxon>
        <taxon>Viridiplantae</taxon>
        <taxon>Streptophyta</taxon>
        <taxon>Embryophyta</taxon>
        <taxon>Tracheophyta</taxon>
        <taxon>Spermatophyta</taxon>
        <taxon>Magnoliopsida</taxon>
        <taxon>eudicotyledons</taxon>
        <taxon>Gunneridae</taxon>
        <taxon>Pentapetalae</taxon>
        <taxon>rosids</taxon>
        <taxon>fabids</taxon>
        <taxon>Fabales</taxon>
        <taxon>Fabaceae</taxon>
        <taxon>Papilionoideae</taxon>
        <taxon>50 kb inversion clade</taxon>
        <taxon>NPAAA clade</taxon>
        <taxon>indigoferoid/millettioid clade</taxon>
        <taxon>Phaseoleae</taxon>
        <taxon>Cajanus</taxon>
    </lineage>
</organism>
<feature type="non-terminal residue" evidence="1">
    <location>
        <position position="1"/>
    </location>
</feature>
<dbReference type="PANTHER" id="PTHR11439">
    <property type="entry name" value="GAG-POL-RELATED RETROTRANSPOSON"/>
    <property type="match status" value="1"/>
</dbReference>
<evidence type="ECO:0000313" key="2">
    <source>
        <dbReference type="Proteomes" id="UP000075243"/>
    </source>
</evidence>
<protein>
    <recommendedName>
        <fullName evidence="3">Retrovirus-related Pol polyprotein from transposon TNT 1-94</fullName>
    </recommendedName>
</protein>
<keyword evidence="2" id="KW-1185">Reference proteome</keyword>
<reference evidence="1 2" key="1">
    <citation type="journal article" date="2012" name="Nat. Biotechnol.">
        <title>Draft genome sequence of pigeonpea (Cajanus cajan), an orphan legume crop of resource-poor farmers.</title>
        <authorList>
            <person name="Varshney R.K."/>
            <person name="Chen W."/>
            <person name="Li Y."/>
            <person name="Bharti A.K."/>
            <person name="Saxena R.K."/>
            <person name="Schlueter J.A."/>
            <person name="Donoghue M.T."/>
            <person name="Azam S."/>
            <person name="Fan G."/>
            <person name="Whaley A.M."/>
            <person name="Farmer A.D."/>
            <person name="Sheridan J."/>
            <person name="Iwata A."/>
            <person name="Tuteja R."/>
            <person name="Penmetsa R.V."/>
            <person name="Wu W."/>
            <person name="Upadhyaya H.D."/>
            <person name="Yang S.P."/>
            <person name="Shah T."/>
            <person name="Saxena K.B."/>
            <person name="Michael T."/>
            <person name="McCombie W.R."/>
            <person name="Yang B."/>
            <person name="Zhang G."/>
            <person name="Yang H."/>
            <person name="Wang J."/>
            <person name="Spillane C."/>
            <person name="Cook D.R."/>
            <person name="May G.D."/>
            <person name="Xu X."/>
            <person name="Jackson S.A."/>
        </authorList>
    </citation>
    <scope>NUCLEOTIDE SEQUENCE [LARGE SCALE GENOMIC DNA]</scope>
    <source>
        <strain evidence="2">cv. Asha</strain>
    </source>
</reference>
<accession>A0A151SRD0</accession>
<dbReference type="Gramene" id="C.cajan_03491.t">
    <property type="protein sequence ID" value="C.cajan_03491.t.cds1"/>
    <property type="gene ID" value="C.cajan_03491"/>
</dbReference>
<dbReference type="EMBL" id="CM003613">
    <property type="protein sequence ID" value="KYP57311.1"/>
    <property type="molecule type" value="Genomic_DNA"/>
</dbReference>
<proteinExistence type="predicted"/>